<keyword evidence="3" id="KW-1185">Reference proteome</keyword>
<dbReference type="EMBL" id="CH954182">
    <property type="protein sequence ID" value="EDV53579.1"/>
    <property type="molecule type" value="Genomic_DNA"/>
</dbReference>
<gene>
    <name evidence="2" type="primary">Dere\GG11457</name>
    <name evidence="2" type="ORF">Dere_GG11457</name>
</gene>
<feature type="compositionally biased region" description="Polar residues" evidence="1">
    <location>
        <begin position="74"/>
        <end position="83"/>
    </location>
</feature>
<protein>
    <submittedName>
        <fullName evidence="2">GG11457</fullName>
    </submittedName>
</protein>
<reference evidence="2 3" key="1">
    <citation type="journal article" date="2007" name="Nature">
        <title>Evolution of genes and genomes on the Drosophila phylogeny.</title>
        <authorList>
            <consortium name="Drosophila 12 Genomes Consortium"/>
            <person name="Clark A.G."/>
            <person name="Eisen M.B."/>
            <person name="Smith D.R."/>
            <person name="Bergman C.M."/>
            <person name="Oliver B."/>
            <person name="Markow T.A."/>
            <person name="Kaufman T.C."/>
            <person name="Kellis M."/>
            <person name="Gelbart W."/>
            <person name="Iyer V.N."/>
            <person name="Pollard D.A."/>
            <person name="Sackton T.B."/>
            <person name="Larracuente A.M."/>
            <person name="Singh N.D."/>
            <person name="Abad J.P."/>
            <person name="Abt D.N."/>
            <person name="Adryan B."/>
            <person name="Aguade M."/>
            <person name="Akashi H."/>
            <person name="Anderson W.W."/>
            <person name="Aquadro C.F."/>
            <person name="Ardell D.H."/>
            <person name="Arguello R."/>
            <person name="Artieri C.G."/>
            <person name="Barbash D.A."/>
            <person name="Barker D."/>
            <person name="Barsanti P."/>
            <person name="Batterham P."/>
            <person name="Batzoglou S."/>
            <person name="Begun D."/>
            <person name="Bhutkar A."/>
            <person name="Blanco E."/>
            <person name="Bosak S.A."/>
            <person name="Bradley R.K."/>
            <person name="Brand A.D."/>
            <person name="Brent M.R."/>
            <person name="Brooks A.N."/>
            <person name="Brown R.H."/>
            <person name="Butlin R.K."/>
            <person name="Caggese C."/>
            <person name="Calvi B.R."/>
            <person name="Bernardo de Carvalho A."/>
            <person name="Caspi A."/>
            <person name="Castrezana S."/>
            <person name="Celniker S.E."/>
            <person name="Chang J.L."/>
            <person name="Chapple C."/>
            <person name="Chatterji S."/>
            <person name="Chinwalla A."/>
            <person name="Civetta A."/>
            <person name="Clifton S.W."/>
            <person name="Comeron J.M."/>
            <person name="Costello J.C."/>
            <person name="Coyne J.A."/>
            <person name="Daub J."/>
            <person name="David R.G."/>
            <person name="Delcher A.L."/>
            <person name="Delehaunty K."/>
            <person name="Do C.B."/>
            <person name="Ebling H."/>
            <person name="Edwards K."/>
            <person name="Eickbush T."/>
            <person name="Evans J.D."/>
            <person name="Filipski A."/>
            <person name="Findeiss S."/>
            <person name="Freyhult E."/>
            <person name="Fulton L."/>
            <person name="Fulton R."/>
            <person name="Garcia A.C."/>
            <person name="Gardiner A."/>
            <person name="Garfield D.A."/>
            <person name="Garvin B.E."/>
            <person name="Gibson G."/>
            <person name="Gilbert D."/>
            <person name="Gnerre S."/>
            <person name="Godfrey J."/>
            <person name="Good R."/>
            <person name="Gotea V."/>
            <person name="Gravely B."/>
            <person name="Greenberg A.J."/>
            <person name="Griffiths-Jones S."/>
            <person name="Gross S."/>
            <person name="Guigo R."/>
            <person name="Gustafson E.A."/>
            <person name="Haerty W."/>
            <person name="Hahn M.W."/>
            <person name="Halligan D.L."/>
            <person name="Halpern A.L."/>
            <person name="Halter G.M."/>
            <person name="Han M.V."/>
            <person name="Heger A."/>
            <person name="Hillier L."/>
            <person name="Hinrichs A.S."/>
            <person name="Holmes I."/>
            <person name="Hoskins R.A."/>
            <person name="Hubisz M.J."/>
            <person name="Hultmark D."/>
            <person name="Huntley M.A."/>
            <person name="Jaffe D.B."/>
            <person name="Jagadeeshan S."/>
            <person name="Jeck W.R."/>
            <person name="Johnson J."/>
            <person name="Jones C.D."/>
            <person name="Jordan W.C."/>
            <person name="Karpen G.H."/>
            <person name="Kataoka E."/>
            <person name="Keightley P.D."/>
            <person name="Kheradpour P."/>
            <person name="Kirkness E.F."/>
            <person name="Koerich L.B."/>
            <person name="Kristiansen K."/>
            <person name="Kudrna D."/>
            <person name="Kulathinal R.J."/>
            <person name="Kumar S."/>
            <person name="Kwok R."/>
            <person name="Lander E."/>
            <person name="Langley C.H."/>
            <person name="Lapoint R."/>
            <person name="Lazzaro B.P."/>
            <person name="Lee S.J."/>
            <person name="Levesque L."/>
            <person name="Li R."/>
            <person name="Lin C.F."/>
            <person name="Lin M.F."/>
            <person name="Lindblad-Toh K."/>
            <person name="Llopart A."/>
            <person name="Long M."/>
            <person name="Low L."/>
            <person name="Lozovsky E."/>
            <person name="Lu J."/>
            <person name="Luo M."/>
            <person name="Machado C.A."/>
            <person name="Makalowski W."/>
            <person name="Marzo M."/>
            <person name="Matsuda M."/>
            <person name="Matzkin L."/>
            <person name="McAllister B."/>
            <person name="McBride C.S."/>
            <person name="McKernan B."/>
            <person name="McKernan K."/>
            <person name="Mendez-Lago M."/>
            <person name="Minx P."/>
            <person name="Mollenhauer M.U."/>
            <person name="Montooth K."/>
            <person name="Mount S.M."/>
            <person name="Mu X."/>
            <person name="Myers E."/>
            <person name="Negre B."/>
            <person name="Newfeld S."/>
            <person name="Nielsen R."/>
            <person name="Noor M.A."/>
            <person name="O'Grady P."/>
            <person name="Pachter L."/>
            <person name="Papaceit M."/>
            <person name="Parisi M.J."/>
            <person name="Parisi M."/>
            <person name="Parts L."/>
            <person name="Pedersen J.S."/>
            <person name="Pesole G."/>
            <person name="Phillippy A.M."/>
            <person name="Ponting C.P."/>
            <person name="Pop M."/>
            <person name="Porcelli D."/>
            <person name="Powell J.R."/>
            <person name="Prohaska S."/>
            <person name="Pruitt K."/>
            <person name="Puig M."/>
            <person name="Quesneville H."/>
            <person name="Ram K.R."/>
            <person name="Rand D."/>
            <person name="Rasmussen M.D."/>
            <person name="Reed L.K."/>
            <person name="Reenan R."/>
            <person name="Reily A."/>
            <person name="Remington K.A."/>
            <person name="Rieger T.T."/>
            <person name="Ritchie M.G."/>
            <person name="Robin C."/>
            <person name="Rogers Y.H."/>
            <person name="Rohde C."/>
            <person name="Rozas J."/>
            <person name="Rubenfield M.J."/>
            <person name="Ruiz A."/>
            <person name="Russo S."/>
            <person name="Salzberg S.L."/>
            <person name="Sanchez-Gracia A."/>
            <person name="Saranga D.J."/>
            <person name="Sato H."/>
            <person name="Schaeffer S.W."/>
            <person name="Schatz M.C."/>
            <person name="Schlenke T."/>
            <person name="Schwartz R."/>
            <person name="Segarra C."/>
            <person name="Singh R.S."/>
            <person name="Sirot L."/>
            <person name="Sirota M."/>
            <person name="Sisneros N.B."/>
            <person name="Smith C.D."/>
            <person name="Smith T.F."/>
            <person name="Spieth J."/>
            <person name="Stage D.E."/>
            <person name="Stark A."/>
            <person name="Stephan W."/>
            <person name="Strausberg R.L."/>
            <person name="Strempel S."/>
            <person name="Sturgill D."/>
            <person name="Sutton G."/>
            <person name="Sutton G.G."/>
            <person name="Tao W."/>
            <person name="Teichmann S."/>
            <person name="Tobari Y.N."/>
            <person name="Tomimura Y."/>
            <person name="Tsolas J.M."/>
            <person name="Valente V.L."/>
            <person name="Venter E."/>
            <person name="Venter J.C."/>
            <person name="Vicario S."/>
            <person name="Vieira F.G."/>
            <person name="Vilella A.J."/>
            <person name="Villasante A."/>
            <person name="Walenz B."/>
            <person name="Wang J."/>
            <person name="Wasserman M."/>
            <person name="Watts T."/>
            <person name="Wilson D."/>
            <person name="Wilson R.K."/>
            <person name="Wing R.A."/>
            <person name="Wolfner M.F."/>
            <person name="Wong A."/>
            <person name="Wong G.K."/>
            <person name="Wu C.I."/>
            <person name="Wu G."/>
            <person name="Yamamoto D."/>
            <person name="Yang H.P."/>
            <person name="Yang S.P."/>
            <person name="Yorke J.A."/>
            <person name="Yoshida K."/>
            <person name="Zdobnov E."/>
            <person name="Zhang P."/>
            <person name="Zhang Y."/>
            <person name="Zimin A.V."/>
            <person name="Baldwin J."/>
            <person name="Abdouelleil A."/>
            <person name="Abdulkadir J."/>
            <person name="Abebe A."/>
            <person name="Abera B."/>
            <person name="Abreu J."/>
            <person name="Acer S.C."/>
            <person name="Aftuck L."/>
            <person name="Alexander A."/>
            <person name="An P."/>
            <person name="Anderson E."/>
            <person name="Anderson S."/>
            <person name="Arachi H."/>
            <person name="Azer M."/>
            <person name="Bachantsang P."/>
            <person name="Barry A."/>
            <person name="Bayul T."/>
            <person name="Berlin A."/>
            <person name="Bessette D."/>
            <person name="Bloom T."/>
            <person name="Blye J."/>
            <person name="Boguslavskiy L."/>
            <person name="Bonnet C."/>
            <person name="Boukhgalter B."/>
            <person name="Bourzgui I."/>
            <person name="Brown A."/>
            <person name="Cahill P."/>
            <person name="Channer S."/>
            <person name="Cheshatsang Y."/>
            <person name="Chuda L."/>
            <person name="Citroen M."/>
            <person name="Collymore A."/>
            <person name="Cooke P."/>
            <person name="Costello M."/>
            <person name="D'Aco K."/>
            <person name="Daza R."/>
            <person name="De Haan G."/>
            <person name="DeGray S."/>
            <person name="DeMaso C."/>
            <person name="Dhargay N."/>
            <person name="Dooley K."/>
            <person name="Dooley E."/>
            <person name="Doricent M."/>
            <person name="Dorje P."/>
            <person name="Dorjee K."/>
            <person name="Dupes A."/>
            <person name="Elong R."/>
            <person name="Falk J."/>
            <person name="Farina A."/>
            <person name="Faro S."/>
            <person name="Ferguson D."/>
            <person name="Fisher S."/>
            <person name="Foley C.D."/>
            <person name="Franke A."/>
            <person name="Friedrich D."/>
            <person name="Gadbois L."/>
            <person name="Gearin G."/>
            <person name="Gearin C.R."/>
            <person name="Giannoukos G."/>
            <person name="Goode T."/>
            <person name="Graham J."/>
            <person name="Grandbois E."/>
            <person name="Grewal S."/>
            <person name="Gyaltsen K."/>
            <person name="Hafez N."/>
            <person name="Hagos B."/>
            <person name="Hall J."/>
            <person name="Henson C."/>
            <person name="Hollinger A."/>
            <person name="Honan T."/>
            <person name="Huard M.D."/>
            <person name="Hughes L."/>
            <person name="Hurhula B."/>
            <person name="Husby M.E."/>
            <person name="Kamat A."/>
            <person name="Kanga B."/>
            <person name="Kashin S."/>
            <person name="Khazanovich D."/>
            <person name="Kisner P."/>
            <person name="Lance K."/>
            <person name="Lara M."/>
            <person name="Lee W."/>
            <person name="Lennon N."/>
            <person name="Letendre F."/>
            <person name="LeVine R."/>
            <person name="Lipovsky A."/>
            <person name="Liu X."/>
            <person name="Liu J."/>
            <person name="Liu S."/>
            <person name="Lokyitsang T."/>
            <person name="Lokyitsang Y."/>
            <person name="Lubonja R."/>
            <person name="Lui A."/>
            <person name="MacDonald P."/>
            <person name="Magnisalis V."/>
            <person name="Maru K."/>
            <person name="Matthews C."/>
            <person name="McCusker W."/>
            <person name="McDonough S."/>
            <person name="Mehta T."/>
            <person name="Meldrim J."/>
            <person name="Meneus L."/>
            <person name="Mihai O."/>
            <person name="Mihalev A."/>
            <person name="Mihova T."/>
            <person name="Mittelman R."/>
            <person name="Mlenga V."/>
            <person name="Montmayeur A."/>
            <person name="Mulrain L."/>
            <person name="Navidi A."/>
            <person name="Naylor J."/>
            <person name="Negash T."/>
            <person name="Nguyen T."/>
            <person name="Nguyen N."/>
            <person name="Nicol R."/>
            <person name="Norbu C."/>
            <person name="Norbu N."/>
            <person name="Novod N."/>
            <person name="O'Neill B."/>
            <person name="Osman S."/>
            <person name="Markiewicz E."/>
            <person name="Oyono O.L."/>
            <person name="Patti C."/>
            <person name="Phunkhang P."/>
            <person name="Pierre F."/>
            <person name="Priest M."/>
            <person name="Raghuraman S."/>
            <person name="Rege F."/>
            <person name="Reyes R."/>
            <person name="Rise C."/>
            <person name="Rogov P."/>
            <person name="Ross K."/>
            <person name="Ryan E."/>
            <person name="Settipalli S."/>
            <person name="Shea T."/>
            <person name="Sherpa N."/>
            <person name="Shi L."/>
            <person name="Shih D."/>
            <person name="Sparrow T."/>
            <person name="Spaulding J."/>
            <person name="Stalker J."/>
            <person name="Stange-Thomann N."/>
            <person name="Stavropoulos S."/>
            <person name="Stone C."/>
            <person name="Strader C."/>
            <person name="Tesfaye S."/>
            <person name="Thomson T."/>
            <person name="Thoulutsang Y."/>
            <person name="Thoulutsang D."/>
            <person name="Topham K."/>
            <person name="Topping I."/>
            <person name="Tsamla T."/>
            <person name="Vassiliev H."/>
            <person name="Vo A."/>
            <person name="Wangchuk T."/>
            <person name="Wangdi T."/>
            <person name="Weiand M."/>
            <person name="Wilkinson J."/>
            <person name="Wilson A."/>
            <person name="Yadav S."/>
            <person name="Young G."/>
            <person name="Yu Q."/>
            <person name="Zembek L."/>
            <person name="Zhong D."/>
            <person name="Zimmer A."/>
            <person name="Zwirko Z."/>
            <person name="Jaffe D.B."/>
            <person name="Alvarez P."/>
            <person name="Brockman W."/>
            <person name="Butler J."/>
            <person name="Chin C."/>
            <person name="Gnerre S."/>
            <person name="Grabherr M."/>
            <person name="Kleber M."/>
            <person name="Mauceli E."/>
            <person name="MacCallum I."/>
        </authorList>
    </citation>
    <scope>NUCLEOTIDE SEQUENCE [LARGE SCALE GENOMIC DNA]</scope>
    <source>
        <strain evidence="2 3">TSC#14021-0224.01</strain>
    </source>
</reference>
<name>B3P6A9_DROER</name>
<feature type="region of interest" description="Disordered" evidence="1">
    <location>
        <begin position="74"/>
        <end position="101"/>
    </location>
</feature>
<proteinExistence type="predicted"/>
<dbReference type="HOGENOM" id="CLU_2294511_0_0_1"/>
<evidence type="ECO:0000313" key="3">
    <source>
        <dbReference type="Proteomes" id="UP000008711"/>
    </source>
</evidence>
<dbReference type="Proteomes" id="UP000008711">
    <property type="component" value="Unassembled WGS sequence"/>
</dbReference>
<dbReference type="AlphaFoldDB" id="B3P6A9"/>
<evidence type="ECO:0000256" key="1">
    <source>
        <dbReference type="SAM" id="MobiDB-lite"/>
    </source>
</evidence>
<reference evidence="2 3" key="2">
    <citation type="journal article" date="2008" name="Bioinformatics">
        <title>Assembly reconciliation.</title>
        <authorList>
            <person name="Zimin A.V."/>
            <person name="Smith D.R."/>
            <person name="Sutton G."/>
            <person name="Yorke J.A."/>
        </authorList>
    </citation>
    <scope>NUCLEOTIDE SEQUENCE [LARGE SCALE GENOMIC DNA]</scope>
    <source>
        <strain evidence="2 3">TSC#14021-0224.01</strain>
    </source>
</reference>
<feature type="compositionally biased region" description="Low complexity" evidence="1">
    <location>
        <begin position="87"/>
        <end position="101"/>
    </location>
</feature>
<sequence>MTTSYTSESHKFNCNNSKISNISNGKPRSNRNMANKIYNTLSKSENINSRNSSCHINYNNCSSVNSSNILRNQSIDDNNSMQHNNRKTTAATSAKATTSWV</sequence>
<evidence type="ECO:0000313" key="2">
    <source>
        <dbReference type="EMBL" id="EDV53579.1"/>
    </source>
</evidence>
<accession>B3P6A9</accession>
<organism evidence="2 3">
    <name type="scientific">Drosophila erecta</name>
    <name type="common">Fruit fly</name>
    <dbReference type="NCBI Taxonomy" id="7220"/>
    <lineage>
        <taxon>Eukaryota</taxon>
        <taxon>Metazoa</taxon>
        <taxon>Ecdysozoa</taxon>
        <taxon>Arthropoda</taxon>
        <taxon>Hexapoda</taxon>
        <taxon>Insecta</taxon>
        <taxon>Pterygota</taxon>
        <taxon>Neoptera</taxon>
        <taxon>Endopterygota</taxon>
        <taxon>Diptera</taxon>
        <taxon>Brachycera</taxon>
        <taxon>Muscomorpha</taxon>
        <taxon>Ephydroidea</taxon>
        <taxon>Drosophilidae</taxon>
        <taxon>Drosophila</taxon>
        <taxon>Sophophora</taxon>
    </lineage>
</organism>